<dbReference type="EMBL" id="CASHTH010002236">
    <property type="protein sequence ID" value="CAI8026805.1"/>
    <property type="molecule type" value="Genomic_DNA"/>
</dbReference>
<dbReference type="AlphaFoldDB" id="A0AA35SB31"/>
<name>A0AA35SB31_GEOBA</name>
<proteinExistence type="predicted"/>
<dbReference type="Proteomes" id="UP001174909">
    <property type="component" value="Unassembled WGS sequence"/>
</dbReference>
<accession>A0AA35SB31</accession>
<gene>
    <name evidence="1" type="ORF">GBAR_LOCUS15359</name>
</gene>
<comment type="caution">
    <text evidence="1">The sequence shown here is derived from an EMBL/GenBank/DDBJ whole genome shotgun (WGS) entry which is preliminary data.</text>
</comment>
<protein>
    <submittedName>
        <fullName evidence="1">Uncharacterized protein</fullName>
    </submittedName>
</protein>
<keyword evidence="2" id="KW-1185">Reference proteome</keyword>
<evidence type="ECO:0000313" key="1">
    <source>
        <dbReference type="EMBL" id="CAI8026805.1"/>
    </source>
</evidence>
<reference evidence="1" key="1">
    <citation type="submission" date="2023-03" db="EMBL/GenBank/DDBJ databases">
        <authorList>
            <person name="Steffen K."/>
            <person name="Cardenas P."/>
        </authorList>
    </citation>
    <scope>NUCLEOTIDE SEQUENCE</scope>
</reference>
<organism evidence="1 2">
    <name type="scientific">Geodia barretti</name>
    <name type="common">Barrett's horny sponge</name>
    <dbReference type="NCBI Taxonomy" id="519541"/>
    <lineage>
        <taxon>Eukaryota</taxon>
        <taxon>Metazoa</taxon>
        <taxon>Porifera</taxon>
        <taxon>Demospongiae</taxon>
        <taxon>Heteroscleromorpha</taxon>
        <taxon>Tetractinellida</taxon>
        <taxon>Astrophorina</taxon>
        <taxon>Geodiidae</taxon>
        <taxon>Geodia</taxon>
    </lineage>
</organism>
<evidence type="ECO:0000313" key="2">
    <source>
        <dbReference type="Proteomes" id="UP001174909"/>
    </source>
</evidence>
<sequence length="150" mass="17285">MATQPRIATYRALAKCLFEAGALDSVDRLCREFGTTSTPTVVPDGGPTIPPPTMKELMNNVHMVKTFELGIQLDLDLSDINTAMSDHKNDARGQLIKILSLSIFNRHWIDRGSMWPRLWREQVCSCLHFNIMFVLRCSFTSRFFYLLYFY</sequence>